<feature type="compositionally biased region" description="Acidic residues" evidence="1">
    <location>
        <begin position="461"/>
        <end position="474"/>
    </location>
</feature>
<dbReference type="OrthoDB" id="10042665at2759"/>
<dbReference type="InterPro" id="IPR003959">
    <property type="entry name" value="ATPase_AAA_core"/>
</dbReference>
<organism evidence="3 4">
    <name type="scientific">Clohesyomyces aquaticus</name>
    <dbReference type="NCBI Taxonomy" id="1231657"/>
    <lineage>
        <taxon>Eukaryota</taxon>
        <taxon>Fungi</taxon>
        <taxon>Dikarya</taxon>
        <taxon>Ascomycota</taxon>
        <taxon>Pezizomycotina</taxon>
        <taxon>Dothideomycetes</taxon>
        <taxon>Pleosporomycetidae</taxon>
        <taxon>Pleosporales</taxon>
        <taxon>Lindgomycetaceae</taxon>
        <taxon>Clohesyomyces</taxon>
    </lineage>
</organism>
<dbReference type="CDD" id="cd19481">
    <property type="entry name" value="RecA-like_protease"/>
    <property type="match status" value="1"/>
</dbReference>
<dbReference type="AlphaFoldDB" id="A0A1Y2A6R8"/>
<keyword evidence="3" id="KW-0378">Hydrolase</keyword>
<dbReference type="Proteomes" id="UP000193144">
    <property type="component" value="Unassembled WGS sequence"/>
</dbReference>
<dbReference type="Pfam" id="PF22942">
    <property type="entry name" value="DUF7025"/>
    <property type="match status" value="1"/>
</dbReference>
<keyword evidence="4" id="KW-1185">Reference proteome</keyword>
<dbReference type="Pfam" id="PF00004">
    <property type="entry name" value="AAA"/>
    <property type="match status" value="1"/>
</dbReference>
<comment type="caution">
    <text evidence="3">The sequence shown here is derived from an EMBL/GenBank/DDBJ whole genome shotgun (WGS) entry which is preliminary data.</text>
</comment>
<sequence length="789" mass="89200">MASAKGINHRDEMTLLSKQGNTGGIHDKFDASQFKSLVEKDVSPDVIEKLQKEFGDDMAGAVDKFHEIEEKSKRNSVSRTKSEDDEARDEDHVNDAGTDPLGRKPFVTRDRYWDKYKRQFVIQKPTKARRESKKHKNCVIFVRRDYSEDMTSFTTALVFSGSVLRNALRNIFRGAEGFGLTENESTELTPRFMFWARPELEMLAEHYQGTKDRKAAFEINSALKFIESEYEDLISVLPSLLPHSITFEYLWALLPPDCLVTGQTLLGFDSIWCVRSHSVQKMDDGVFLVMNAEFIVWDGAKVGNVRTMLRIPIFSGLKSVEDLPYIPLQYHPNREAVMERVLERSSKTTKFWRPGFSHQEHHGTGLAEVFDKVEQYPFSGRVMIDPKMMRQMQPANKIMPTVWDISDLRKTTRICLSELRTDDQPEILEKLLADASKTSVTDVEEPTIRLRRRTRLFGETAQDDFGNEMSDDSSSDSSSPTKSEAKKPRSRKGPDLSREQMLLVSGLLYGYSLREGKWGAFSVDRVAPIKWNKTIFDSLVVEKTLKDTIYKLVVAHSLGSSKFDDFVKGKGKGLIGLFFGPPGSGKTLTAEAIAETAKMPLYAVSSGSLGHEATQIHDQLSGILKLASHWKAVLLLDEADVFLAQRTITDIVRNAIVSVFLRELEYYQGILLLTTNQVEVIDEAFQSRIHLSIQYPSLDAPARLKIWENFMASARQSDGISVDVDQDSLRILAQMPLNGRQIKNTVSIAVKIATTSESHEITADNLRDTVRLLQNSHFSKQPNAEMGMK</sequence>
<dbReference type="EMBL" id="MCFA01000008">
    <property type="protein sequence ID" value="ORY18232.1"/>
    <property type="molecule type" value="Genomic_DNA"/>
</dbReference>
<dbReference type="InterPro" id="IPR054289">
    <property type="entry name" value="DUF7025"/>
</dbReference>
<dbReference type="SMART" id="SM00382">
    <property type="entry name" value="AAA"/>
    <property type="match status" value="1"/>
</dbReference>
<feature type="region of interest" description="Disordered" evidence="1">
    <location>
        <begin position="461"/>
        <end position="496"/>
    </location>
</feature>
<dbReference type="InterPro" id="IPR003593">
    <property type="entry name" value="AAA+_ATPase"/>
</dbReference>
<evidence type="ECO:0000313" key="4">
    <source>
        <dbReference type="Proteomes" id="UP000193144"/>
    </source>
</evidence>
<feature type="compositionally biased region" description="Basic and acidic residues" evidence="1">
    <location>
        <begin position="483"/>
        <end position="496"/>
    </location>
</feature>
<evidence type="ECO:0000313" key="3">
    <source>
        <dbReference type="EMBL" id="ORY18232.1"/>
    </source>
</evidence>
<dbReference type="GO" id="GO:0016887">
    <property type="term" value="F:ATP hydrolysis activity"/>
    <property type="evidence" value="ECO:0007669"/>
    <property type="project" value="InterPro"/>
</dbReference>
<feature type="region of interest" description="Disordered" evidence="1">
    <location>
        <begin position="69"/>
        <end position="102"/>
    </location>
</feature>
<evidence type="ECO:0000256" key="1">
    <source>
        <dbReference type="SAM" id="MobiDB-lite"/>
    </source>
</evidence>
<dbReference type="InterPro" id="IPR027417">
    <property type="entry name" value="P-loop_NTPase"/>
</dbReference>
<dbReference type="STRING" id="1231657.A0A1Y2A6R8"/>
<gene>
    <name evidence="3" type="ORF">BCR34DRAFT_361736</name>
</gene>
<dbReference type="GO" id="GO:0005524">
    <property type="term" value="F:ATP binding"/>
    <property type="evidence" value="ECO:0007669"/>
    <property type="project" value="InterPro"/>
</dbReference>
<protein>
    <submittedName>
        <fullName evidence="3">p-loop containing nucleoside triphosphate hydrolase protein</fullName>
    </submittedName>
</protein>
<dbReference type="Gene3D" id="3.40.50.300">
    <property type="entry name" value="P-loop containing nucleotide triphosphate hydrolases"/>
    <property type="match status" value="1"/>
</dbReference>
<reference evidence="3 4" key="1">
    <citation type="submission" date="2016-07" db="EMBL/GenBank/DDBJ databases">
        <title>Pervasive Adenine N6-methylation of Active Genes in Fungi.</title>
        <authorList>
            <consortium name="DOE Joint Genome Institute"/>
            <person name="Mondo S.J."/>
            <person name="Dannebaum R.O."/>
            <person name="Kuo R.C."/>
            <person name="Labutti K."/>
            <person name="Haridas S."/>
            <person name="Kuo A."/>
            <person name="Salamov A."/>
            <person name="Ahrendt S.R."/>
            <person name="Lipzen A."/>
            <person name="Sullivan W."/>
            <person name="Andreopoulos W.B."/>
            <person name="Clum A."/>
            <person name="Lindquist E."/>
            <person name="Daum C."/>
            <person name="Ramamoorthy G.K."/>
            <person name="Gryganskyi A."/>
            <person name="Culley D."/>
            <person name="Magnuson J.K."/>
            <person name="James T.Y."/>
            <person name="O'Malley M.A."/>
            <person name="Stajich J.E."/>
            <person name="Spatafora J.W."/>
            <person name="Visel A."/>
            <person name="Grigoriev I.V."/>
        </authorList>
    </citation>
    <scope>NUCLEOTIDE SEQUENCE [LARGE SCALE GENOMIC DNA]</scope>
    <source>
        <strain evidence="3 4">CBS 115471</strain>
    </source>
</reference>
<dbReference type="PANTHER" id="PTHR46411">
    <property type="entry name" value="FAMILY ATPASE, PUTATIVE-RELATED"/>
    <property type="match status" value="1"/>
</dbReference>
<accession>A0A1Y2A6R8</accession>
<feature type="domain" description="AAA+ ATPase" evidence="2">
    <location>
        <begin position="572"/>
        <end position="699"/>
    </location>
</feature>
<dbReference type="PANTHER" id="PTHR46411:SF2">
    <property type="entry name" value="AAA+ ATPASE DOMAIN-CONTAINING PROTEIN"/>
    <property type="match status" value="1"/>
</dbReference>
<name>A0A1Y2A6R8_9PLEO</name>
<proteinExistence type="predicted"/>
<dbReference type="SUPFAM" id="SSF52540">
    <property type="entry name" value="P-loop containing nucleoside triphosphate hydrolases"/>
    <property type="match status" value="1"/>
</dbReference>
<evidence type="ECO:0000259" key="2">
    <source>
        <dbReference type="SMART" id="SM00382"/>
    </source>
</evidence>